<dbReference type="NCBIfam" id="TIGR01614">
    <property type="entry name" value="PME_inhib"/>
    <property type="match status" value="1"/>
</dbReference>
<dbReference type="AlphaFoldDB" id="A0A6P6V752"/>
<dbReference type="GO" id="GO:0046910">
    <property type="term" value="F:pectinesterase inhibitor activity"/>
    <property type="evidence" value="ECO:0007669"/>
    <property type="project" value="InterPro"/>
</dbReference>
<accession>A0A6P6V752</accession>
<name>A0A6P6V752_COFAR</name>
<dbReference type="RefSeq" id="XP_027098505.1">
    <property type="nucleotide sequence ID" value="XM_027242704.2"/>
</dbReference>
<keyword evidence="1 4" id="KW-0732">Signal</keyword>
<protein>
    <submittedName>
        <fullName evidence="7">Pectinesterase inhibitor-like</fullName>
    </submittedName>
</protein>
<reference evidence="7" key="2">
    <citation type="submission" date="2025-08" db="UniProtKB">
        <authorList>
            <consortium name="RefSeq"/>
        </authorList>
    </citation>
    <scope>IDENTIFICATION</scope>
    <source>
        <tissue evidence="7">Leaves</tissue>
    </source>
</reference>
<keyword evidence="6" id="KW-1185">Reference proteome</keyword>
<evidence type="ECO:0000256" key="4">
    <source>
        <dbReference type="SAM" id="SignalP"/>
    </source>
</evidence>
<dbReference type="OrthoDB" id="764172at2759"/>
<evidence type="ECO:0000256" key="3">
    <source>
        <dbReference type="ARBA" id="ARBA00038471"/>
    </source>
</evidence>
<feature type="domain" description="Pectinesterase inhibitor" evidence="5">
    <location>
        <begin position="31"/>
        <end position="177"/>
    </location>
</feature>
<dbReference type="FunFam" id="1.20.140.40:FF:000008">
    <property type="entry name" value="Invertase/pectin methylesterase inhibitor family protein"/>
    <property type="match status" value="1"/>
</dbReference>
<evidence type="ECO:0000313" key="6">
    <source>
        <dbReference type="Proteomes" id="UP001652660"/>
    </source>
</evidence>
<dbReference type="InterPro" id="IPR006501">
    <property type="entry name" value="Pectinesterase_inhib_dom"/>
</dbReference>
<dbReference type="InterPro" id="IPR035513">
    <property type="entry name" value="Invertase/methylesterase_inhib"/>
</dbReference>
<evidence type="ECO:0000313" key="7">
    <source>
        <dbReference type="RefSeq" id="XP_027098505.1"/>
    </source>
</evidence>
<feature type="chain" id="PRO_5028205356" evidence="4">
    <location>
        <begin position="32"/>
        <end position="184"/>
    </location>
</feature>
<dbReference type="SUPFAM" id="SSF101148">
    <property type="entry name" value="Plant invertase/pectin methylesterase inhibitor"/>
    <property type="match status" value="1"/>
</dbReference>
<evidence type="ECO:0000256" key="1">
    <source>
        <dbReference type="ARBA" id="ARBA00022729"/>
    </source>
</evidence>
<organism evidence="6 7">
    <name type="scientific">Coffea arabica</name>
    <name type="common">Arabian coffee</name>
    <dbReference type="NCBI Taxonomy" id="13443"/>
    <lineage>
        <taxon>Eukaryota</taxon>
        <taxon>Viridiplantae</taxon>
        <taxon>Streptophyta</taxon>
        <taxon>Embryophyta</taxon>
        <taxon>Tracheophyta</taxon>
        <taxon>Spermatophyta</taxon>
        <taxon>Magnoliopsida</taxon>
        <taxon>eudicotyledons</taxon>
        <taxon>Gunneridae</taxon>
        <taxon>Pentapetalae</taxon>
        <taxon>asterids</taxon>
        <taxon>lamiids</taxon>
        <taxon>Gentianales</taxon>
        <taxon>Rubiaceae</taxon>
        <taxon>Ixoroideae</taxon>
        <taxon>Gardenieae complex</taxon>
        <taxon>Bertiereae - Coffeeae clade</taxon>
        <taxon>Coffeeae</taxon>
        <taxon>Coffea</taxon>
    </lineage>
</organism>
<sequence>MELSWSHRSSYFPLLLFFLAFLGYYSPCGEATQDLIERVCSKSKDPSVCTKALESDPRSHTADLAGLCQISIDLSTTNAKSTQALVTSLGKKATDKISKEIYNTCLENYTNSISVLGDCTNRLQAGDYAGVNIKASAAQTEVDTCDESFKERKLPEPPTLTNACQKVQKLCNIILVTANMLQGN</sequence>
<dbReference type="PANTHER" id="PTHR36710:SF4">
    <property type="entry name" value="PLANT INVERTASE_PECTIN METHYLESTERASE INHIBITOR SUPERFAMILY PROTEIN"/>
    <property type="match status" value="1"/>
</dbReference>
<evidence type="ECO:0000259" key="5">
    <source>
        <dbReference type="SMART" id="SM00856"/>
    </source>
</evidence>
<dbReference type="Gene3D" id="1.20.140.40">
    <property type="entry name" value="Invertase/pectin methylesterase inhibitor family protein"/>
    <property type="match status" value="1"/>
</dbReference>
<dbReference type="CDD" id="cd15797">
    <property type="entry name" value="PMEI"/>
    <property type="match status" value="1"/>
</dbReference>
<feature type="signal peptide" evidence="4">
    <location>
        <begin position="1"/>
        <end position="31"/>
    </location>
</feature>
<proteinExistence type="inferred from homology"/>
<dbReference type="GeneID" id="113717870"/>
<dbReference type="Proteomes" id="UP001652660">
    <property type="component" value="Chromosome 11e"/>
</dbReference>
<gene>
    <name evidence="7" type="primary">LOC113717870</name>
</gene>
<evidence type="ECO:0000256" key="2">
    <source>
        <dbReference type="ARBA" id="ARBA00023157"/>
    </source>
</evidence>
<dbReference type="InterPro" id="IPR052421">
    <property type="entry name" value="PCW_Enzyme_Inhibitor"/>
</dbReference>
<dbReference type="Pfam" id="PF04043">
    <property type="entry name" value="PMEI"/>
    <property type="match status" value="1"/>
</dbReference>
<comment type="similarity">
    <text evidence="3">Belongs to the PMEI family.</text>
</comment>
<dbReference type="SMART" id="SM00856">
    <property type="entry name" value="PMEI"/>
    <property type="match status" value="1"/>
</dbReference>
<keyword evidence="2" id="KW-1015">Disulfide bond</keyword>
<dbReference type="InterPro" id="IPR034086">
    <property type="entry name" value="PMEI_plant"/>
</dbReference>
<dbReference type="PANTHER" id="PTHR36710">
    <property type="entry name" value="PECTINESTERASE INHIBITOR-LIKE"/>
    <property type="match status" value="1"/>
</dbReference>
<reference evidence="6" key="1">
    <citation type="journal article" date="2025" name="Foods">
        <title>Unveiling the Microbial Signatures of Arabica Coffee Cherries: Insights into Ripeness Specific Diversity, Functional Traits, and Implications for Quality and Safety.</title>
        <authorList>
            <consortium name="RefSeq"/>
            <person name="Tenea G.N."/>
            <person name="Cifuentes V."/>
            <person name="Reyes P."/>
            <person name="Cevallos-Vallejos M."/>
        </authorList>
    </citation>
    <scope>NUCLEOTIDE SEQUENCE [LARGE SCALE GENOMIC DNA]</scope>
</reference>